<comment type="similarity">
    <text evidence="7">Belongs to the TatC family.</text>
</comment>
<feature type="transmembrane region" description="Helical" evidence="7">
    <location>
        <begin position="158"/>
        <end position="181"/>
    </location>
</feature>
<evidence type="ECO:0000256" key="2">
    <source>
        <dbReference type="ARBA" id="ARBA00022692"/>
    </source>
</evidence>
<dbReference type="Pfam" id="PF00902">
    <property type="entry name" value="TatC"/>
    <property type="match status" value="1"/>
</dbReference>
<dbReference type="Proteomes" id="UP000277094">
    <property type="component" value="Unassembled WGS sequence"/>
</dbReference>
<comment type="subcellular location">
    <subcellularLocation>
        <location evidence="7">Cell membrane</location>
        <topology evidence="7">Multi-pass membrane protein</topology>
    </subcellularLocation>
    <subcellularLocation>
        <location evidence="1">Membrane</location>
        <topology evidence="1">Multi-pass membrane protein</topology>
    </subcellularLocation>
</comment>
<proteinExistence type="inferred from homology"/>
<dbReference type="InterPro" id="IPR002033">
    <property type="entry name" value="TatC"/>
</dbReference>
<evidence type="ECO:0000256" key="7">
    <source>
        <dbReference type="HAMAP-Rule" id="MF_00902"/>
    </source>
</evidence>
<feature type="transmembrane region" description="Helical" evidence="7">
    <location>
        <begin position="110"/>
        <end position="130"/>
    </location>
</feature>
<evidence type="ECO:0000313" key="9">
    <source>
        <dbReference type="Proteomes" id="UP000277094"/>
    </source>
</evidence>
<organism evidence="8 9">
    <name type="scientific">Nocardioides marmorisolisilvae</name>
    <dbReference type="NCBI Taxonomy" id="1542737"/>
    <lineage>
        <taxon>Bacteria</taxon>
        <taxon>Bacillati</taxon>
        <taxon>Actinomycetota</taxon>
        <taxon>Actinomycetes</taxon>
        <taxon>Propionibacteriales</taxon>
        <taxon>Nocardioidaceae</taxon>
        <taxon>Nocardioides</taxon>
    </lineage>
</organism>
<feature type="transmembrane region" description="Helical" evidence="7">
    <location>
        <begin position="18"/>
        <end position="40"/>
    </location>
</feature>
<keyword evidence="7" id="KW-1003">Cell membrane</keyword>
<keyword evidence="7" id="KW-0813">Transport</keyword>
<accession>A0A3N0DXY1</accession>
<dbReference type="GO" id="GO:0009977">
    <property type="term" value="F:proton motive force dependent protein transmembrane transporter activity"/>
    <property type="evidence" value="ECO:0007669"/>
    <property type="project" value="TreeGrafter"/>
</dbReference>
<dbReference type="AlphaFoldDB" id="A0A3N0DXY1"/>
<comment type="subunit">
    <text evidence="7">The Tat system comprises two distinct complexes: a TatABC complex, containing multiple copies of TatA, TatB and TatC subunits, and a separate TatA complex, containing only TatA subunits. Substrates initially bind to the TatABC complex, which probably triggers association of the separate TatA complex to form the active translocon.</text>
</comment>
<evidence type="ECO:0000256" key="3">
    <source>
        <dbReference type="ARBA" id="ARBA00022927"/>
    </source>
</evidence>
<evidence type="ECO:0000256" key="4">
    <source>
        <dbReference type="ARBA" id="ARBA00022989"/>
    </source>
</evidence>
<dbReference type="OrthoDB" id="9777044at2"/>
<evidence type="ECO:0000256" key="5">
    <source>
        <dbReference type="ARBA" id="ARBA00023010"/>
    </source>
</evidence>
<keyword evidence="4 7" id="KW-1133">Transmembrane helix</keyword>
<keyword evidence="6 7" id="KW-0472">Membrane</keyword>
<protein>
    <recommendedName>
        <fullName evidence="7">Sec-independent protein translocase protein TatC</fullName>
    </recommendedName>
</protein>
<evidence type="ECO:0000313" key="8">
    <source>
        <dbReference type="EMBL" id="RNL80421.1"/>
    </source>
</evidence>
<feature type="transmembrane region" description="Helical" evidence="7">
    <location>
        <begin position="217"/>
        <end position="238"/>
    </location>
</feature>
<dbReference type="GO" id="GO:0033281">
    <property type="term" value="C:TAT protein transport complex"/>
    <property type="evidence" value="ECO:0007669"/>
    <property type="project" value="UniProtKB-UniRule"/>
</dbReference>
<keyword evidence="5 7" id="KW-0811">Translocation</keyword>
<dbReference type="HAMAP" id="MF_00902">
    <property type="entry name" value="TatC"/>
    <property type="match status" value="1"/>
</dbReference>
<dbReference type="PRINTS" id="PR01840">
    <property type="entry name" value="TATCFAMILY"/>
</dbReference>
<keyword evidence="2 7" id="KW-0812">Transmembrane</keyword>
<comment type="caution">
    <text evidence="8">The sequence shown here is derived from an EMBL/GenBank/DDBJ whole genome shotgun (WGS) entry which is preliminary data.</text>
</comment>
<sequence length="261" mass="28980">MALADHFRELRARLMRSLLVLIVVTIVAFFFYDQLLDLFVHPYNQAVDMLGGKRKVDSSIVLSGIAAGLMLQLKLCATAGVVVSSPYWLYQIWAFVLPGLHPKEKKWTRVFVAIAGPLFLLGVAVGYYVLPAGLKFLISLNTPADFTNLNNFNDFYTFVIRTLLVFGISFEIPLFVVLLNLVGVVTGAQLARYRSWIIVGVFVFAAVATPSTDPFSMTLLAVPMTVLFLVSEVIARVLDRRKSRRRAEEEAGLDDDTASAL</sequence>
<dbReference type="PANTHER" id="PTHR30371:SF0">
    <property type="entry name" value="SEC-INDEPENDENT PROTEIN TRANSLOCASE PROTEIN TATC, CHLOROPLASTIC-RELATED"/>
    <property type="match status" value="1"/>
</dbReference>
<feature type="transmembrane region" description="Helical" evidence="7">
    <location>
        <begin position="60"/>
        <end position="89"/>
    </location>
</feature>
<gene>
    <name evidence="7 8" type="primary">tatC</name>
    <name evidence="8" type="ORF">EFL95_10170</name>
</gene>
<name>A0A3N0DXY1_9ACTN</name>
<comment type="function">
    <text evidence="7">Part of the twin-arginine translocation (Tat) system that transports large folded proteins containing a characteristic twin-arginine motif in their signal peptide across membranes. Together with TatB, TatC is part of a receptor directly interacting with Tat signal peptides.</text>
</comment>
<dbReference type="GO" id="GO:0065002">
    <property type="term" value="P:intracellular protein transmembrane transport"/>
    <property type="evidence" value="ECO:0007669"/>
    <property type="project" value="TreeGrafter"/>
</dbReference>
<evidence type="ECO:0000256" key="1">
    <source>
        <dbReference type="ARBA" id="ARBA00004141"/>
    </source>
</evidence>
<dbReference type="EMBL" id="RJSG01000002">
    <property type="protein sequence ID" value="RNL80421.1"/>
    <property type="molecule type" value="Genomic_DNA"/>
</dbReference>
<reference evidence="8 9" key="1">
    <citation type="submission" date="2018-11" db="EMBL/GenBank/DDBJ databases">
        <authorList>
            <person name="Li F."/>
        </authorList>
    </citation>
    <scope>NUCLEOTIDE SEQUENCE [LARGE SCALE GENOMIC DNA]</scope>
    <source>
        <strain evidence="8 9">KIS18-7</strain>
    </source>
</reference>
<keyword evidence="9" id="KW-1185">Reference proteome</keyword>
<dbReference type="PANTHER" id="PTHR30371">
    <property type="entry name" value="SEC-INDEPENDENT PROTEIN TRANSLOCASE PROTEIN TATC"/>
    <property type="match status" value="1"/>
</dbReference>
<keyword evidence="3 7" id="KW-0653">Protein transport</keyword>
<evidence type="ECO:0000256" key="6">
    <source>
        <dbReference type="ARBA" id="ARBA00023136"/>
    </source>
</evidence>
<dbReference type="NCBIfam" id="TIGR00945">
    <property type="entry name" value="tatC"/>
    <property type="match status" value="1"/>
</dbReference>
<feature type="transmembrane region" description="Helical" evidence="7">
    <location>
        <begin position="193"/>
        <end position="211"/>
    </location>
</feature>
<dbReference type="GO" id="GO:0043953">
    <property type="term" value="P:protein transport by the Tat complex"/>
    <property type="evidence" value="ECO:0007669"/>
    <property type="project" value="UniProtKB-UniRule"/>
</dbReference>